<dbReference type="InterPro" id="IPR023405">
    <property type="entry name" value="Topo_IA_core_domain"/>
</dbReference>
<dbReference type="SUPFAM" id="SSF56712">
    <property type="entry name" value="Prokaryotic type I DNA topoisomerase"/>
    <property type="match status" value="1"/>
</dbReference>
<accession>A0A8S0FUN5</accession>
<keyword evidence="1" id="KW-0413">Isomerase</keyword>
<dbReference type="GO" id="GO:0043597">
    <property type="term" value="C:cytoplasmic replication fork"/>
    <property type="evidence" value="ECO:0007669"/>
    <property type="project" value="TreeGrafter"/>
</dbReference>
<evidence type="ECO:0000256" key="1">
    <source>
        <dbReference type="ARBA" id="ARBA00023235"/>
    </source>
</evidence>
<name>A0A8S0FUN5_ECOLX</name>
<dbReference type="GO" id="GO:0006310">
    <property type="term" value="P:DNA recombination"/>
    <property type="evidence" value="ECO:0007669"/>
    <property type="project" value="TreeGrafter"/>
</dbReference>
<evidence type="ECO:0000256" key="3">
    <source>
        <dbReference type="ARBA" id="ARBA00031985"/>
    </source>
</evidence>
<dbReference type="SMART" id="SM00493">
    <property type="entry name" value="TOPRIM"/>
    <property type="match status" value="1"/>
</dbReference>
<evidence type="ECO:0000256" key="2">
    <source>
        <dbReference type="ARBA" id="ARBA00030003"/>
    </source>
</evidence>
<dbReference type="InterPro" id="IPR006171">
    <property type="entry name" value="TOPRIM_dom"/>
</dbReference>
<evidence type="ECO:0000256" key="4">
    <source>
        <dbReference type="ARBA" id="ARBA00032235"/>
    </source>
</evidence>
<dbReference type="Gene3D" id="1.10.460.10">
    <property type="entry name" value="Topoisomerase I, domain 2"/>
    <property type="match status" value="1"/>
</dbReference>
<dbReference type="InterPro" id="IPR003601">
    <property type="entry name" value="Topo_IA_2"/>
</dbReference>
<dbReference type="EMBL" id="AP022360">
    <property type="protein sequence ID" value="BBU83469.1"/>
    <property type="molecule type" value="Genomic_DNA"/>
</dbReference>
<reference evidence="7 8" key="1">
    <citation type="submission" date="2020-01" db="EMBL/GenBank/DDBJ databases">
        <title>Dynamics of blaIMP-6 dissemination in carbapenem resistant Enterobacteriacea isolated from regional surveillance in Osaka, Japan.</title>
        <authorList>
            <person name="Abe R."/>
            <person name="Akeda Y."/>
            <person name="Sugawara Y."/>
            <person name="Yamamoto N."/>
            <person name="Tomono K."/>
            <person name="Takeuchi D."/>
            <person name="Kawahara R."/>
            <person name="Hamada S."/>
        </authorList>
    </citation>
    <scope>NUCLEOTIDE SEQUENCE [LARGE SCALE GENOMIC DNA]</scope>
    <source>
        <strain evidence="7 8">E300</strain>
    </source>
</reference>
<dbReference type="Gene3D" id="3.40.50.140">
    <property type="match status" value="1"/>
</dbReference>
<sequence length="220" mass="24831">MRLFIAEKPSLARAIADVLPKPHRKGDGFIECGNGNQVVTWCIGHLLEQAQPDAYDSRYARWNLADLPIVPEKWQLQPRPSVTKQLNVIKRFLHEASEIVHAGDPDREGQLLVDEVLDYLQLAPEKRQQVQRCLINDLNPQAVERAIDRLRSNSEFVPLCVSALARARADWLYGINMTRAYTILGRNAGYQGVLSVGRVQTLTSLPFARTRTGGAPRRRD</sequence>
<evidence type="ECO:0000259" key="6">
    <source>
        <dbReference type="PROSITE" id="PS50880"/>
    </source>
</evidence>
<dbReference type="InterPro" id="IPR000380">
    <property type="entry name" value="Topo_IA"/>
</dbReference>
<gene>
    <name evidence="7" type="ORF">EIMP300_48690</name>
</gene>
<dbReference type="FunFam" id="3.40.50.140:FF:000004">
    <property type="entry name" value="DNA topoisomerase 3"/>
    <property type="match status" value="1"/>
</dbReference>
<evidence type="ECO:0000256" key="5">
    <source>
        <dbReference type="ARBA" id="ARBA00032877"/>
    </source>
</evidence>
<evidence type="ECO:0000313" key="8">
    <source>
        <dbReference type="Proteomes" id="UP000467488"/>
    </source>
</evidence>
<dbReference type="Pfam" id="PF01131">
    <property type="entry name" value="Topoisom_bac"/>
    <property type="match status" value="1"/>
</dbReference>
<dbReference type="InterPro" id="IPR013824">
    <property type="entry name" value="Topo_IA_cen_sub1"/>
</dbReference>
<dbReference type="AlphaFoldDB" id="A0A8S0FUN5"/>
<evidence type="ECO:0000313" key="7">
    <source>
        <dbReference type="EMBL" id="BBU83469.1"/>
    </source>
</evidence>
<dbReference type="CDD" id="cd03362">
    <property type="entry name" value="TOPRIM_TopoIA_TopoIII"/>
    <property type="match status" value="1"/>
</dbReference>
<dbReference type="Pfam" id="PF01751">
    <property type="entry name" value="Toprim"/>
    <property type="match status" value="1"/>
</dbReference>
<dbReference type="InterPro" id="IPR013497">
    <property type="entry name" value="Topo_IA_cen"/>
</dbReference>
<dbReference type="PANTHER" id="PTHR11390">
    <property type="entry name" value="PROKARYOTIC DNA TOPOISOMERASE"/>
    <property type="match status" value="1"/>
</dbReference>
<dbReference type="GO" id="GO:0003917">
    <property type="term" value="F:DNA topoisomerase type I (single strand cut, ATP-independent) activity"/>
    <property type="evidence" value="ECO:0007669"/>
    <property type="project" value="InterPro"/>
</dbReference>
<feature type="domain" description="Toprim" evidence="6">
    <location>
        <begin position="1"/>
        <end position="135"/>
    </location>
</feature>
<proteinExistence type="predicted"/>
<dbReference type="GO" id="GO:0003677">
    <property type="term" value="F:DNA binding"/>
    <property type="evidence" value="ECO:0007669"/>
    <property type="project" value="InterPro"/>
</dbReference>
<dbReference type="PANTHER" id="PTHR11390:SF21">
    <property type="entry name" value="DNA TOPOISOMERASE 3-ALPHA"/>
    <property type="match status" value="1"/>
</dbReference>
<dbReference type="InterPro" id="IPR034144">
    <property type="entry name" value="TOPRIM_TopoIII"/>
</dbReference>
<dbReference type="GO" id="GO:0006265">
    <property type="term" value="P:DNA topological change"/>
    <property type="evidence" value="ECO:0007669"/>
    <property type="project" value="InterPro"/>
</dbReference>
<protein>
    <recommendedName>
        <fullName evidence="5">Omega-protein</fullName>
    </recommendedName>
    <alternativeName>
        <fullName evidence="4">Relaxing enzyme</fullName>
    </alternativeName>
    <alternativeName>
        <fullName evidence="2">Swivelase</fullName>
    </alternativeName>
    <alternativeName>
        <fullName evidence="3">Untwisting enzyme</fullName>
    </alternativeName>
</protein>
<dbReference type="GO" id="GO:0006281">
    <property type="term" value="P:DNA repair"/>
    <property type="evidence" value="ECO:0007669"/>
    <property type="project" value="TreeGrafter"/>
</dbReference>
<dbReference type="SMART" id="SM00436">
    <property type="entry name" value="TOP1Bc"/>
    <property type="match status" value="1"/>
</dbReference>
<organism evidence="7 8">
    <name type="scientific">Escherichia coli</name>
    <dbReference type="NCBI Taxonomy" id="562"/>
    <lineage>
        <taxon>Bacteria</taxon>
        <taxon>Pseudomonadati</taxon>
        <taxon>Pseudomonadota</taxon>
        <taxon>Gammaproteobacteria</taxon>
        <taxon>Enterobacterales</taxon>
        <taxon>Enterobacteriaceae</taxon>
        <taxon>Escherichia</taxon>
    </lineage>
</organism>
<dbReference type="Proteomes" id="UP000467488">
    <property type="component" value="Chromosome"/>
</dbReference>
<dbReference type="PROSITE" id="PS50880">
    <property type="entry name" value="TOPRIM"/>
    <property type="match status" value="1"/>
</dbReference>